<dbReference type="InterPro" id="IPR004274">
    <property type="entry name" value="FCP1_dom"/>
</dbReference>
<evidence type="ECO:0000256" key="1">
    <source>
        <dbReference type="RuleBase" id="RU365079"/>
    </source>
</evidence>
<keyword evidence="4" id="KW-1185">Reference proteome</keyword>
<dbReference type="EMBL" id="JAUIZM010000009">
    <property type="protein sequence ID" value="KAK1364135.1"/>
    <property type="molecule type" value="Genomic_DNA"/>
</dbReference>
<dbReference type="GO" id="GO:0015031">
    <property type="term" value="P:protein transport"/>
    <property type="evidence" value="ECO:0007669"/>
    <property type="project" value="UniProtKB-KW"/>
</dbReference>
<sequence length="346" mass="39686">MALKQTNLKLKNVSVSDESSDNEEEKTEVSLDISLEKLNLGPKKKLLVIALGGLLVHRQHDREKFTKIPPNIRPDVFHGRFRVYKRPFCDDFLKFCFERFEVGLWSAAREHNIQVLLNTLLGAYRNRLLFVWDQEDCTDTEFKCLDNKYKPIFFKELDKVWEKHGQYSSSNTMLIDDEPYRALLNPPNTAIFTKKYIVGDVKDNLLGPKGELQSFLDGLAEAANVPSYVKDNPFGQPAITPSHSDWLYYSKIVRKEYEGDGALNLERYNQPIGLRKKLLVLALGGLLAYRVHQCDDSWIPTNAAPELVSGNFLGEYPLLKTLLIDDQPYKALLNPVNSETHYKFSI</sequence>
<comment type="subcellular location">
    <subcellularLocation>
        <location evidence="1">Mitochondrion inner membrane</location>
        <topology evidence="1">Single-pass membrane protein</topology>
    </subcellularLocation>
</comment>
<keyword evidence="1" id="KW-0653">Protein transport</keyword>
<dbReference type="PROSITE" id="PS50969">
    <property type="entry name" value="FCP1"/>
    <property type="match status" value="1"/>
</dbReference>
<comment type="function">
    <text evidence="1">Essential component of the TIM23 complex, a complex that mediates the translocation of transit peptide-containing proteins across the mitochondrial inner membrane.</text>
</comment>
<comment type="caution">
    <text evidence="3">The sequence shown here is derived from an EMBL/GenBank/DDBJ whole genome shotgun (WGS) entry which is preliminary data.</text>
</comment>
<protein>
    <recommendedName>
        <fullName evidence="1">Mitochondrial import inner membrane translocase subunit TIM50</fullName>
    </recommendedName>
</protein>
<evidence type="ECO:0000313" key="4">
    <source>
        <dbReference type="Proteomes" id="UP001237642"/>
    </source>
</evidence>
<dbReference type="Gene3D" id="3.40.50.1000">
    <property type="entry name" value="HAD superfamily/HAD-like"/>
    <property type="match status" value="1"/>
</dbReference>
<dbReference type="Pfam" id="PF03031">
    <property type="entry name" value="NIF"/>
    <property type="match status" value="1"/>
</dbReference>
<dbReference type="SUPFAM" id="SSF56784">
    <property type="entry name" value="HAD-like"/>
    <property type="match status" value="1"/>
</dbReference>
<dbReference type="SMART" id="SM00577">
    <property type="entry name" value="CPDc"/>
    <property type="match status" value="1"/>
</dbReference>
<reference evidence="3" key="2">
    <citation type="submission" date="2023-05" db="EMBL/GenBank/DDBJ databases">
        <authorList>
            <person name="Schelkunov M.I."/>
        </authorList>
    </citation>
    <scope>NUCLEOTIDE SEQUENCE</scope>
    <source>
        <strain evidence="3">Hsosn_3</strain>
        <tissue evidence="3">Leaf</tissue>
    </source>
</reference>
<keyword evidence="1" id="KW-0809">Transit peptide</keyword>
<dbReference type="PANTHER" id="PTHR12210">
    <property type="entry name" value="DULLARD PROTEIN PHOSPHATASE"/>
    <property type="match status" value="1"/>
</dbReference>
<comment type="subunit">
    <text evidence="1">Component of the TIM23 complex.</text>
</comment>
<comment type="similarity">
    <text evidence="1">Belongs to the TIM50 family.</text>
</comment>
<dbReference type="InterPro" id="IPR050365">
    <property type="entry name" value="TIM50"/>
</dbReference>
<evidence type="ECO:0000259" key="2">
    <source>
        <dbReference type="PROSITE" id="PS50969"/>
    </source>
</evidence>
<keyword evidence="1" id="KW-0813">Transport</keyword>
<dbReference type="GO" id="GO:0005744">
    <property type="term" value="C:TIM23 mitochondrial import inner membrane translocase complex"/>
    <property type="evidence" value="ECO:0007669"/>
    <property type="project" value="UniProtKB-UniRule"/>
</dbReference>
<dbReference type="InterPro" id="IPR036412">
    <property type="entry name" value="HAD-like_sf"/>
</dbReference>
<accession>A0AAD8HDK8</accession>
<keyword evidence="1" id="KW-0496">Mitochondrion</keyword>
<proteinExistence type="inferred from homology"/>
<gene>
    <name evidence="3" type="ORF">POM88_039696</name>
</gene>
<feature type="domain" description="FCP1 homology" evidence="2">
    <location>
        <begin position="40"/>
        <end position="219"/>
    </location>
</feature>
<organism evidence="3 4">
    <name type="scientific">Heracleum sosnowskyi</name>
    <dbReference type="NCBI Taxonomy" id="360622"/>
    <lineage>
        <taxon>Eukaryota</taxon>
        <taxon>Viridiplantae</taxon>
        <taxon>Streptophyta</taxon>
        <taxon>Embryophyta</taxon>
        <taxon>Tracheophyta</taxon>
        <taxon>Spermatophyta</taxon>
        <taxon>Magnoliopsida</taxon>
        <taxon>eudicotyledons</taxon>
        <taxon>Gunneridae</taxon>
        <taxon>Pentapetalae</taxon>
        <taxon>asterids</taxon>
        <taxon>campanulids</taxon>
        <taxon>Apiales</taxon>
        <taxon>Apiaceae</taxon>
        <taxon>Apioideae</taxon>
        <taxon>apioid superclade</taxon>
        <taxon>Tordylieae</taxon>
        <taxon>Tordyliinae</taxon>
        <taxon>Heracleum</taxon>
    </lineage>
</organism>
<reference evidence="3" key="1">
    <citation type="submission" date="2023-02" db="EMBL/GenBank/DDBJ databases">
        <title>Genome of toxic invasive species Heracleum sosnowskyi carries increased number of genes despite the absence of recent whole-genome duplications.</title>
        <authorList>
            <person name="Schelkunov M."/>
            <person name="Shtratnikova V."/>
            <person name="Makarenko M."/>
            <person name="Klepikova A."/>
            <person name="Omelchenko D."/>
            <person name="Novikova G."/>
            <person name="Obukhova E."/>
            <person name="Bogdanov V."/>
            <person name="Penin A."/>
            <person name="Logacheva M."/>
        </authorList>
    </citation>
    <scope>NUCLEOTIDE SEQUENCE</scope>
    <source>
        <strain evidence="3">Hsosn_3</strain>
        <tissue evidence="3">Leaf</tissue>
    </source>
</reference>
<name>A0AAD8HDK8_9APIA</name>
<dbReference type="AlphaFoldDB" id="A0AAD8HDK8"/>
<evidence type="ECO:0000313" key="3">
    <source>
        <dbReference type="EMBL" id="KAK1364135.1"/>
    </source>
</evidence>
<dbReference type="Proteomes" id="UP001237642">
    <property type="component" value="Unassembled WGS sequence"/>
</dbReference>
<keyword evidence="1" id="KW-0811">Translocation</keyword>
<dbReference type="InterPro" id="IPR023214">
    <property type="entry name" value="HAD_sf"/>
</dbReference>